<organism evidence="1 2">
    <name type="scientific">Catharanthus roseus</name>
    <name type="common">Madagascar periwinkle</name>
    <name type="synonym">Vinca rosea</name>
    <dbReference type="NCBI Taxonomy" id="4058"/>
    <lineage>
        <taxon>Eukaryota</taxon>
        <taxon>Viridiplantae</taxon>
        <taxon>Streptophyta</taxon>
        <taxon>Embryophyta</taxon>
        <taxon>Tracheophyta</taxon>
        <taxon>Spermatophyta</taxon>
        <taxon>Magnoliopsida</taxon>
        <taxon>eudicotyledons</taxon>
        <taxon>Gunneridae</taxon>
        <taxon>Pentapetalae</taxon>
        <taxon>asterids</taxon>
        <taxon>lamiids</taxon>
        <taxon>Gentianales</taxon>
        <taxon>Apocynaceae</taxon>
        <taxon>Rauvolfioideae</taxon>
        <taxon>Vinceae</taxon>
        <taxon>Catharanthinae</taxon>
        <taxon>Catharanthus</taxon>
    </lineage>
</organism>
<dbReference type="Proteomes" id="UP001060085">
    <property type="component" value="Linkage Group LG01"/>
</dbReference>
<sequence length="281" mass="32427">MSSVSDTFNAASRVNLLQQPPPSTPSPTHRRNRNLIKFFFCVIIFLAMITGGILLFLVHKQFVKSRNEFNSNQSDAAVQVFCSVTLHLPECITSLSMARNVQKRIKPDEIFSFSLILAFNEVNSLASLTKSLIWISTDQSRSDSALQKCASLIDNSVDRLNRSVTASAVGYSFLDREKIRDIVVWINGSVSDLRICFDYLQEKDESRIVDELRWSVQKAMYFASNSFEFLENRDGIVSMIESWNYEKRQPAVDYEYLSLLCIFWPQYLVLFLLYFLLLRKY</sequence>
<protein>
    <submittedName>
        <fullName evidence="1">Uncharacterized protein</fullName>
    </submittedName>
</protein>
<evidence type="ECO:0000313" key="2">
    <source>
        <dbReference type="Proteomes" id="UP001060085"/>
    </source>
</evidence>
<proteinExistence type="predicted"/>
<gene>
    <name evidence="1" type="ORF">M9H77_04896</name>
</gene>
<accession>A0ACC0CFX7</accession>
<comment type="caution">
    <text evidence="1">The sequence shown here is derived from an EMBL/GenBank/DDBJ whole genome shotgun (WGS) entry which is preliminary data.</text>
</comment>
<reference evidence="2" key="1">
    <citation type="journal article" date="2023" name="Nat. Plants">
        <title>Single-cell RNA sequencing provides a high-resolution roadmap for understanding the multicellular compartmentation of specialized metabolism.</title>
        <authorList>
            <person name="Sun S."/>
            <person name="Shen X."/>
            <person name="Li Y."/>
            <person name="Li Y."/>
            <person name="Wang S."/>
            <person name="Li R."/>
            <person name="Zhang H."/>
            <person name="Shen G."/>
            <person name="Guo B."/>
            <person name="Wei J."/>
            <person name="Xu J."/>
            <person name="St-Pierre B."/>
            <person name="Chen S."/>
            <person name="Sun C."/>
        </authorList>
    </citation>
    <scope>NUCLEOTIDE SEQUENCE [LARGE SCALE GENOMIC DNA]</scope>
</reference>
<keyword evidence="2" id="KW-1185">Reference proteome</keyword>
<dbReference type="EMBL" id="CM044701">
    <property type="protein sequence ID" value="KAI5683668.1"/>
    <property type="molecule type" value="Genomic_DNA"/>
</dbReference>
<name>A0ACC0CFX7_CATRO</name>
<evidence type="ECO:0000313" key="1">
    <source>
        <dbReference type="EMBL" id="KAI5683668.1"/>
    </source>
</evidence>